<dbReference type="GO" id="GO:0016740">
    <property type="term" value="F:transferase activity"/>
    <property type="evidence" value="ECO:0007669"/>
    <property type="project" value="UniProtKB-KW"/>
</dbReference>
<dbReference type="EMBL" id="CP059732">
    <property type="protein sequence ID" value="QMW00692.1"/>
    <property type="molecule type" value="Genomic_DNA"/>
</dbReference>
<evidence type="ECO:0000313" key="2">
    <source>
        <dbReference type="EMBL" id="QMW00692.1"/>
    </source>
</evidence>
<dbReference type="AlphaFoldDB" id="A0A7G5GPA0"/>
<dbReference type="Gene3D" id="3.40.630.30">
    <property type="match status" value="1"/>
</dbReference>
<dbReference type="InterPro" id="IPR016181">
    <property type="entry name" value="Acyl_CoA_acyltransferase"/>
</dbReference>
<accession>A0A7G5GPA0</accession>
<dbReference type="Proteomes" id="UP000515369">
    <property type="component" value="Chromosome"/>
</dbReference>
<organism evidence="2 3">
    <name type="scientific">Spirosoma foliorum</name>
    <dbReference type="NCBI Taxonomy" id="2710596"/>
    <lineage>
        <taxon>Bacteria</taxon>
        <taxon>Pseudomonadati</taxon>
        <taxon>Bacteroidota</taxon>
        <taxon>Cytophagia</taxon>
        <taxon>Cytophagales</taxon>
        <taxon>Cytophagaceae</taxon>
        <taxon>Spirosoma</taxon>
    </lineage>
</organism>
<dbReference type="RefSeq" id="WP_182457806.1">
    <property type="nucleotide sequence ID" value="NZ_CP059732.1"/>
</dbReference>
<dbReference type="KEGG" id="sfol:H3H32_22195"/>
<gene>
    <name evidence="2" type="ORF">H3H32_22195</name>
</gene>
<dbReference type="InterPro" id="IPR038740">
    <property type="entry name" value="BioF2-like_GNAT_dom"/>
</dbReference>
<keyword evidence="2" id="KW-0808">Transferase</keyword>
<sequence length="314" mass="36250">MYRILVQRNPHPFDVPLFHRDGFLFNEIAHLQQQNDGPFYLVSALNLSTQRAEARCAFFIQANNALSPAAAPFGSVEFTKTLPKFVLDMFLSTLINVARSVDVAIVRLVNYPNCYAPEQACLLTNRLIEHGFYLREINPTSFLAIADIPFDRTIVPAERRRLRKCLEAGFQFMHWKEPNLHEVLDFLQETHAQKDYSLTLPPDRLLKLVQGFPKQFAVFVVKDRTDLTALTVAVRVRQDILYNFLPASHLHYQAFSPMVMLIDGLFTYCQQQQIRLLDLGVSLDEKRQQKPSLLRFKRNLGAQESPKLIFEKQL</sequence>
<dbReference type="Pfam" id="PF13480">
    <property type="entry name" value="Acetyltransf_6"/>
    <property type="match status" value="1"/>
</dbReference>
<evidence type="ECO:0000259" key="1">
    <source>
        <dbReference type="Pfam" id="PF13480"/>
    </source>
</evidence>
<dbReference type="SUPFAM" id="SSF55729">
    <property type="entry name" value="Acyl-CoA N-acyltransferases (Nat)"/>
    <property type="match status" value="1"/>
</dbReference>
<feature type="domain" description="BioF2-like acetyltransferase" evidence="1">
    <location>
        <begin position="159"/>
        <end position="282"/>
    </location>
</feature>
<keyword evidence="3" id="KW-1185">Reference proteome</keyword>
<evidence type="ECO:0000313" key="3">
    <source>
        <dbReference type="Proteomes" id="UP000515369"/>
    </source>
</evidence>
<reference evidence="2 3" key="1">
    <citation type="submission" date="2020-07" db="EMBL/GenBank/DDBJ databases">
        <title>Spirosoma foliorum sp. nov., isolated from the leaves on the Nejang mountain Korea, Republic of.</title>
        <authorList>
            <person name="Ho H."/>
            <person name="Lee Y.-J."/>
            <person name="Nurcahyanto D.-A."/>
            <person name="Kim S.-G."/>
        </authorList>
    </citation>
    <scope>NUCLEOTIDE SEQUENCE [LARGE SCALE GENOMIC DNA]</scope>
    <source>
        <strain evidence="2 3">PL0136</strain>
    </source>
</reference>
<proteinExistence type="predicted"/>
<name>A0A7G5GPA0_9BACT</name>
<protein>
    <submittedName>
        <fullName evidence="2">GNAT family N-acetyltransferase</fullName>
    </submittedName>
</protein>